<evidence type="ECO:0008006" key="5">
    <source>
        <dbReference type="Google" id="ProtNLM"/>
    </source>
</evidence>
<feature type="transmembrane region" description="Helical" evidence="1">
    <location>
        <begin position="107"/>
        <end position="129"/>
    </location>
</feature>
<sequence length="148" mass="17497">MLYICFLNVRWLWLFGVWWRDGVESRFLMSLLLENDFLGLNWRLLGLLLHGRFGDIRTRKFLKEIQLEYTKIPFLILLFFILLLGLIIELPILILIGMIGWFVPCKLYIFLLLSSISLECVFIIYTTVLKKMVIKKSYMQSSLIAIGN</sequence>
<evidence type="ECO:0000313" key="3">
    <source>
        <dbReference type="EMBL" id="KAJ0200166.1"/>
    </source>
</evidence>
<protein>
    <recommendedName>
        <fullName evidence="5">NADH:quinone oxidoreductase/Mrp antiporter membrane subunit domain-containing protein</fullName>
    </recommendedName>
</protein>
<feature type="chain" id="PRO_5040248842" description="NADH:quinone oxidoreductase/Mrp antiporter membrane subunit domain-containing protein" evidence="2">
    <location>
        <begin position="26"/>
        <end position="148"/>
    </location>
</feature>
<dbReference type="AlphaFoldDB" id="A0A9R1X5L3"/>
<feature type="transmembrane region" description="Helical" evidence="1">
    <location>
        <begin position="74"/>
        <end position="101"/>
    </location>
</feature>
<dbReference type="Proteomes" id="UP000235145">
    <property type="component" value="Unassembled WGS sequence"/>
</dbReference>
<evidence type="ECO:0000313" key="4">
    <source>
        <dbReference type="Proteomes" id="UP000235145"/>
    </source>
</evidence>
<dbReference type="EMBL" id="NBSK02000006">
    <property type="protein sequence ID" value="KAJ0200166.1"/>
    <property type="molecule type" value="Genomic_DNA"/>
</dbReference>
<organism evidence="3 4">
    <name type="scientific">Lactuca sativa</name>
    <name type="common">Garden lettuce</name>
    <dbReference type="NCBI Taxonomy" id="4236"/>
    <lineage>
        <taxon>Eukaryota</taxon>
        <taxon>Viridiplantae</taxon>
        <taxon>Streptophyta</taxon>
        <taxon>Embryophyta</taxon>
        <taxon>Tracheophyta</taxon>
        <taxon>Spermatophyta</taxon>
        <taxon>Magnoliopsida</taxon>
        <taxon>eudicotyledons</taxon>
        <taxon>Gunneridae</taxon>
        <taxon>Pentapetalae</taxon>
        <taxon>asterids</taxon>
        <taxon>campanulids</taxon>
        <taxon>Asterales</taxon>
        <taxon>Asteraceae</taxon>
        <taxon>Cichorioideae</taxon>
        <taxon>Cichorieae</taxon>
        <taxon>Lactucinae</taxon>
        <taxon>Lactuca</taxon>
    </lineage>
</organism>
<accession>A0A9R1X5L3</accession>
<name>A0A9R1X5L3_LACSA</name>
<evidence type="ECO:0000256" key="1">
    <source>
        <dbReference type="SAM" id="Phobius"/>
    </source>
</evidence>
<reference evidence="3 4" key="1">
    <citation type="journal article" date="2017" name="Nat. Commun.">
        <title>Genome assembly with in vitro proximity ligation data and whole-genome triplication in lettuce.</title>
        <authorList>
            <person name="Reyes-Chin-Wo S."/>
            <person name="Wang Z."/>
            <person name="Yang X."/>
            <person name="Kozik A."/>
            <person name="Arikit S."/>
            <person name="Song C."/>
            <person name="Xia L."/>
            <person name="Froenicke L."/>
            <person name="Lavelle D.O."/>
            <person name="Truco M.J."/>
            <person name="Xia R."/>
            <person name="Zhu S."/>
            <person name="Xu C."/>
            <person name="Xu H."/>
            <person name="Xu X."/>
            <person name="Cox K."/>
            <person name="Korf I."/>
            <person name="Meyers B.C."/>
            <person name="Michelmore R.W."/>
        </authorList>
    </citation>
    <scope>NUCLEOTIDE SEQUENCE [LARGE SCALE GENOMIC DNA]</scope>
    <source>
        <strain evidence="4">cv. Salinas</strain>
        <tissue evidence="3">Seedlings</tissue>
    </source>
</reference>
<evidence type="ECO:0000256" key="2">
    <source>
        <dbReference type="SAM" id="SignalP"/>
    </source>
</evidence>
<gene>
    <name evidence="3" type="ORF">LSAT_V11C600305340</name>
</gene>
<keyword evidence="4" id="KW-1185">Reference proteome</keyword>
<comment type="caution">
    <text evidence="3">The sequence shown here is derived from an EMBL/GenBank/DDBJ whole genome shotgun (WGS) entry which is preliminary data.</text>
</comment>
<keyword evidence="1" id="KW-0812">Transmembrane</keyword>
<proteinExistence type="predicted"/>
<keyword evidence="1" id="KW-0472">Membrane</keyword>
<keyword evidence="2" id="KW-0732">Signal</keyword>
<keyword evidence="1" id="KW-1133">Transmembrane helix</keyword>
<feature type="signal peptide" evidence="2">
    <location>
        <begin position="1"/>
        <end position="25"/>
    </location>
</feature>